<keyword evidence="7 20" id="KW-0679">Respiratory chain</keyword>
<keyword evidence="5 20" id="KW-0813">Transport</keyword>
<feature type="transmembrane region" description="Helical" evidence="20">
    <location>
        <begin position="320"/>
        <end position="341"/>
    </location>
</feature>
<keyword evidence="12 20" id="KW-1133">Transmembrane helix</keyword>
<evidence type="ECO:0000256" key="20">
    <source>
        <dbReference type="RuleBase" id="RU362117"/>
    </source>
</evidence>
<keyword evidence="13 19" id="KW-0408">Iron</keyword>
<feature type="transmembrane region" description="Helical" evidence="20">
    <location>
        <begin position="288"/>
        <end position="308"/>
    </location>
</feature>
<dbReference type="SUPFAM" id="SSF81648">
    <property type="entry name" value="a domain/subunit of cytochrome bc1 complex (Ubiquinol-cytochrome c reductase)"/>
    <property type="match status" value="1"/>
</dbReference>
<dbReference type="InterPro" id="IPR005798">
    <property type="entry name" value="Cyt_b/b6_C"/>
</dbReference>
<dbReference type="Pfam" id="PF00032">
    <property type="entry name" value="Cytochrom_B_C"/>
    <property type="match status" value="1"/>
</dbReference>
<comment type="function">
    <text evidence="1 20">Component of the ubiquinol-cytochrome c reductase complex (complex III or cytochrome b-c1 complex) that is part of the mitochondrial respiratory chain. The b-c1 complex mediates electron transfer from ubiquinol to cytochrome c. Contributes to the generation of a proton gradient across the mitochondrial membrane that is then used for ATP synthesis.</text>
</comment>
<dbReference type="GO" id="GO:0005743">
    <property type="term" value="C:mitochondrial inner membrane"/>
    <property type="evidence" value="ECO:0007669"/>
    <property type="project" value="UniProtKB-SubCell"/>
</dbReference>
<dbReference type="InterPro" id="IPR027387">
    <property type="entry name" value="Cytb/b6-like_sf"/>
</dbReference>
<feature type="transmembrane region" description="Helical" evidence="20">
    <location>
        <begin position="29"/>
        <end position="52"/>
    </location>
</feature>
<dbReference type="AlphaFoldDB" id="C6G1A0"/>
<keyword evidence="10" id="KW-0999">Mitochondrion inner membrane</keyword>
<dbReference type="PIRSF" id="PIRSF038885">
    <property type="entry name" value="COB"/>
    <property type="match status" value="1"/>
</dbReference>
<feature type="binding site" description="axial binding residue" evidence="19">
    <location>
        <position position="182"/>
    </location>
    <ligand>
        <name>heme b</name>
        <dbReference type="ChEBI" id="CHEBI:60344"/>
        <label>b562</label>
    </ligand>
    <ligandPart>
        <name>Fe</name>
        <dbReference type="ChEBI" id="CHEBI:18248"/>
    </ligandPart>
</feature>
<comment type="cofactor">
    <cofactor evidence="19">
        <name>heme</name>
        <dbReference type="ChEBI" id="CHEBI:30413"/>
    </cofactor>
    <text evidence="19">Binds 2 heme groups non-covalently.</text>
</comment>
<name>C6G1A0_9TELE</name>
<evidence type="ECO:0000256" key="15">
    <source>
        <dbReference type="ARBA" id="ARBA00023128"/>
    </source>
</evidence>
<evidence type="ECO:0000256" key="16">
    <source>
        <dbReference type="ARBA" id="ARBA00023136"/>
    </source>
</evidence>
<evidence type="ECO:0000256" key="5">
    <source>
        <dbReference type="ARBA" id="ARBA00022448"/>
    </source>
</evidence>
<keyword evidence="14" id="KW-0830">Ubiquinone</keyword>
<dbReference type="GO" id="GO:0045275">
    <property type="term" value="C:respiratory chain complex III"/>
    <property type="evidence" value="ECO:0007669"/>
    <property type="project" value="InterPro"/>
</dbReference>
<keyword evidence="16 20" id="KW-0472">Membrane</keyword>
<evidence type="ECO:0000256" key="7">
    <source>
        <dbReference type="ARBA" id="ARBA00022660"/>
    </source>
</evidence>
<feature type="binding site" description="axial binding residue" evidence="19">
    <location>
        <position position="83"/>
    </location>
    <ligand>
        <name>heme b</name>
        <dbReference type="ChEBI" id="CHEBI:60344"/>
        <label>b562</label>
    </ligand>
    <ligandPart>
        <name>Fe</name>
        <dbReference type="ChEBI" id="CHEBI:18248"/>
    </ligandPart>
</feature>
<dbReference type="Pfam" id="PF00033">
    <property type="entry name" value="Cytochrome_B"/>
    <property type="match status" value="1"/>
</dbReference>
<dbReference type="GO" id="GO:0046872">
    <property type="term" value="F:metal ion binding"/>
    <property type="evidence" value="ECO:0007669"/>
    <property type="project" value="UniProtKB-UniRule"/>
</dbReference>
<evidence type="ECO:0000256" key="12">
    <source>
        <dbReference type="ARBA" id="ARBA00022989"/>
    </source>
</evidence>
<evidence type="ECO:0000259" key="22">
    <source>
        <dbReference type="PROSITE" id="PS51003"/>
    </source>
</evidence>
<dbReference type="Gene3D" id="1.20.810.10">
    <property type="entry name" value="Cytochrome Bc1 Complex, Chain C"/>
    <property type="match status" value="1"/>
</dbReference>
<feature type="domain" description="Cytochrome b/b6 C-terminal region profile" evidence="22">
    <location>
        <begin position="210"/>
        <end position="379"/>
    </location>
</feature>
<proteinExistence type="inferred from homology"/>
<evidence type="ECO:0000313" key="23">
    <source>
        <dbReference type="EMBL" id="ACR83185.1"/>
    </source>
</evidence>
<dbReference type="SUPFAM" id="SSF81342">
    <property type="entry name" value="Transmembrane di-heme cytochromes"/>
    <property type="match status" value="1"/>
</dbReference>
<evidence type="ECO:0000256" key="9">
    <source>
        <dbReference type="ARBA" id="ARBA00022723"/>
    </source>
</evidence>
<dbReference type="InterPro" id="IPR048259">
    <property type="entry name" value="Cytochrome_b_N_euk/bac"/>
</dbReference>
<evidence type="ECO:0000256" key="18">
    <source>
        <dbReference type="PIRSR" id="PIRSR038885-1"/>
    </source>
</evidence>
<dbReference type="InterPro" id="IPR016174">
    <property type="entry name" value="Di-haem_cyt_TM"/>
</dbReference>
<reference evidence="23" key="1">
    <citation type="journal article" date="2009" name="Mol. Ecol.">
        <title>Biogeography of the livebearing fish Poecilia gillii in Costa Rica: are phylogeographical breaks congruent with fish community boundaries?</title>
        <authorList>
            <person name="Lee J.B."/>
            <person name="Johnson J.B."/>
        </authorList>
    </citation>
    <scope>NUCLEOTIDE SEQUENCE</scope>
</reference>
<feature type="transmembrane region" description="Helical" evidence="20">
    <location>
        <begin position="347"/>
        <end position="372"/>
    </location>
</feature>
<evidence type="ECO:0000256" key="4">
    <source>
        <dbReference type="ARBA" id="ARBA00013531"/>
    </source>
</evidence>
<dbReference type="GO" id="GO:0016491">
    <property type="term" value="F:oxidoreductase activity"/>
    <property type="evidence" value="ECO:0007669"/>
    <property type="project" value="UniProtKB-UniRule"/>
</dbReference>
<dbReference type="CDD" id="cd00290">
    <property type="entry name" value="cytochrome_b_C"/>
    <property type="match status" value="1"/>
</dbReference>
<feature type="binding site" evidence="18">
    <location>
        <position position="201"/>
    </location>
    <ligand>
        <name>a ubiquinone</name>
        <dbReference type="ChEBI" id="CHEBI:16389"/>
    </ligand>
</feature>
<dbReference type="GO" id="GO:0008121">
    <property type="term" value="F:quinol-cytochrome-c reductase activity"/>
    <property type="evidence" value="ECO:0007669"/>
    <property type="project" value="InterPro"/>
</dbReference>
<keyword evidence="9 19" id="KW-0479">Metal-binding</keyword>
<dbReference type="EMBL" id="FJ446275">
    <property type="protein sequence ID" value="ACR83185.1"/>
    <property type="molecule type" value="Genomic_DNA"/>
</dbReference>
<organism evidence="23">
    <name type="scientific">Poecilia gillii</name>
    <name type="common">Gill's molly</name>
    <dbReference type="NCBI Taxonomy" id="69226"/>
    <lineage>
        <taxon>Eukaryota</taxon>
        <taxon>Metazoa</taxon>
        <taxon>Chordata</taxon>
        <taxon>Craniata</taxon>
        <taxon>Vertebrata</taxon>
        <taxon>Euteleostomi</taxon>
        <taxon>Actinopterygii</taxon>
        <taxon>Neopterygii</taxon>
        <taxon>Teleostei</taxon>
        <taxon>Neoteleostei</taxon>
        <taxon>Acanthomorphata</taxon>
        <taxon>Ovalentaria</taxon>
        <taxon>Atherinomorphae</taxon>
        <taxon>Cyprinodontiformes</taxon>
        <taxon>Poeciliidae</taxon>
        <taxon>Poeciliinae</taxon>
        <taxon>Poecilia</taxon>
    </lineage>
</organism>
<evidence type="ECO:0000256" key="8">
    <source>
        <dbReference type="ARBA" id="ARBA00022692"/>
    </source>
</evidence>
<dbReference type="InterPro" id="IPR036150">
    <property type="entry name" value="Cyt_b/b6_C_sf"/>
</dbReference>
<evidence type="ECO:0000256" key="13">
    <source>
        <dbReference type="ARBA" id="ARBA00023004"/>
    </source>
</evidence>
<feature type="transmembrane region" description="Helical" evidence="20">
    <location>
        <begin position="113"/>
        <end position="133"/>
    </location>
</feature>
<evidence type="ECO:0000259" key="21">
    <source>
        <dbReference type="PROSITE" id="PS51002"/>
    </source>
</evidence>
<keyword evidence="6 19" id="KW-0349">Heme</keyword>
<feature type="domain" description="Cytochrome b/b6 N-terminal region profile" evidence="21">
    <location>
        <begin position="1"/>
        <end position="209"/>
    </location>
</feature>
<comment type="subcellular location">
    <subcellularLocation>
        <location evidence="2">Mitochondrion inner membrane</location>
        <topology evidence="2">Multi-pass membrane protein</topology>
    </subcellularLocation>
</comment>
<feature type="transmembrane region" description="Helical" evidence="20">
    <location>
        <begin position="177"/>
        <end position="200"/>
    </location>
</feature>
<feature type="binding site" description="axial binding residue" evidence="19">
    <location>
        <position position="196"/>
    </location>
    <ligand>
        <name>heme b</name>
        <dbReference type="ChEBI" id="CHEBI:60344"/>
        <label>b566</label>
    </ligand>
    <ligandPart>
        <name>Fe</name>
        <dbReference type="ChEBI" id="CHEBI:18248"/>
    </ligandPart>
</feature>
<comment type="subunit">
    <text evidence="3">The cytochrome bc1 complex contains 3 respiratory subunits (MT-CYB, CYC1 and UQCRFS1), 2 core proteins (UQCRC1 and UQCRC2) and probably 6 low-molecular weight proteins.</text>
</comment>
<gene>
    <name evidence="23" type="primary">cytb</name>
</gene>
<evidence type="ECO:0000256" key="19">
    <source>
        <dbReference type="PIRSR" id="PIRSR038885-2"/>
    </source>
</evidence>
<dbReference type="GO" id="GO:0006122">
    <property type="term" value="P:mitochondrial electron transport, ubiquinol to cytochrome c"/>
    <property type="evidence" value="ECO:0007669"/>
    <property type="project" value="TreeGrafter"/>
</dbReference>
<dbReference type="PANTHER" id="PTHR19271:SF16">
    <property type="entry name" value="CYTOCHROME B"/>
    <property type="match status" value="1"/>
</dbReference>
<feature type="transmembrane region" description="Helical" evidence="20">
    <location>
        <begin position="140"/>
        <end position="157"/>
    </location>
</feature>
<evidence type="ECO:0000256" key="1">
    <source>
        <dbReference type="ARBA" id="ARBA00002566"/>
    </source>
</evidence>
<comment type="similarity">
    <text evidence="17 20">Belongs to the cytochrome b family.</text>
</comment>
<evidence type="ECO:0000256" key="10">
    <source>
        <dbReference type="ARBA" id="ARBA00022792"/>
    </source>
</evidence>
<keyword evidence="11 20" id="KW-0249">Electron transport</keyword>
<evidence type="ECO:0000256" key="17">
    <source>
        <dbReference type="ARBA" id="ARBA00061233"/>
    </source>
</evidence>
<keyword evidence="8 20" id="KW-0812">Transmembrane</keyword>
<protein>
    <recommendedName>
        <fullName evidence="4 20">Cytochrome b</fullName>
    </recommendedName>
</protein>
<geneLocation type="mitochondrion" evidence="23"/>
<feature type="transmembrane region" description="Helical" evidence="20">
    <location>
        <begin position="87"/>
        <end position="107"/>
    </location>
</feature>
<evidence type="ECO:0000256" key="14">
    <source>
        <dbReference type="ARBA" id="ARBA00023075"/>
    </source>
</evidence>
<feature type="transmembrane region" description="Helical" evidence="20">
    <location>
        <begin position="229"/>
        <end position="250"/>
    </location>
</feature>
<dbReference type="PROSITE" id="PS51002">
    <property type="entry name" value="CYTB_NTER"/>
    <property type="match status" value="1"/>
</dbReference>
<dbReference type="InterPro" id="IPR005797">
    <property type="entry name" value="Cyt_b/b6_N"/>
</dbReference>
<evidence type="ECO:0000256" key="11">
    <source>
        <dbReference type="ARBA" id="ARBA00022982"/>
    </source>
</evidence>
<evidence type="ECO:0000256" key="3">
    <source>
        <dbReference type="ARBA" id="ARBA00011660"/>
    </source>
</evidence>
<dbReference type="InterPro" id="IPR030689">
    <property type="entry name" value="Cytochrome_b"/>
</dbReference>
<feature type="binding site" description="axial binding residue" evidence="19">
    <location>
        <position position="97"/>
    </location>
    <ligand>
        <name>heme b</name>
        <dbReference type="ChEBI" id="CHEBI:60344"/>
        <label>b566</label>
    </ligand>
    <ligandPart>
        <name>Fe</name>
        <dbReference type="ChEBI" id="CHEBI:18248"/>
    </ligandPart>
</feature>
<sequence>MANLRKSHPLLKIANNALVDLPAPANISAWWNFGSLLGLCLIAQILTGLFLAMHYTSDISMAFSSVAHICRDVNYGWLIRNMHANGASLFFVCIYLHIGRGLYYGSYLYKETWNIGVVLLLLVMMTAFVGYVLPWGQMSFWGATVITNLLSAVPYVGDTLVQWIWGGFSVDNATLTRFFAFHFLLPFIVAAATLVHLIFLHETGSNNPIGLNSDADKISFHPYFSYKDLLGFILLLTTLIALALFSPNLLGDPENFTPANPLVTPPHIKPEWYFLFAYAILRSIPNKLGGVLALLASILVLMVIPFLHTSKQRSLTFRPLTQLLFWLLVADVIILTWIGGMPVEHPFIIIGQIASFLYFFLFLFLIPTAALIENKMLEW</sequence>
<accession>C6G1A0</accession>
<dbReference type="InterPro" id="IPR048260">
    <property type="entry name" value="Cytochrome_b_C_euk/bac"/>
</dbReference>
<dbReference type="CDD" id="cd00284">
    <property type="entry name" value="Cytochrome_b_N"/>
    <property type="match status" value="1"/>
</dbReference>
<evidence type="ECO:0000256" key="2">
    <source>
        <dbReference type="ARBA" id="ARBA00004448"/>
    </source>
</evidence>
<dbReference type="PROSITE" id="PS51003">
    <property type="entry name" value="CYTB_CTER"/>
    <property type="match status" value="1"/>
</dbReference>
<comment type="cofactor">
    <cofactor evidence="20">
        <name>heme b</name>
        <dbReference type="ChEBI" id="CHEBI:60344"/>
    </cofactor>
    <text evidence="20">Binds 2 heme groups non-covalently.</text>
</comment>
<dbReference type="FunFam" id="1.20.810.10:FF:000002">
    <property type="entry name" value="Cytochrome b"/>
    <property type="match status" value="1"/>
</dbReference>
<keyword evidence="15 20" id="KW-0496">Mitochondrion</keyword>
<evidence type="ECO:0000256" key="6">
    <source>
        <dbReference type="ARBA" id="ARBA00022617"/>
    </source>
</evidence>
<dbReference type="PANTHER" id="PTHR19271">
    <property type="entry name" value="CYTOCHROME B"/>
    <property type="match status" value="1"/>
</dbReference>